<gene>
    <name evidence="1" type="ORF">DCAF_LOCUS1505</name>
</gene>
<name>A0AAV1QU95_9ROSI</name>
<feature type="non-terminal residue" evidence="1">
    <location>
        <position position="1"/>
    </location>
</feature>
<dbReference type="AlphaFoldDB" id="A0AAV1QU95"/>
<dbReference type="EMBL" id="CAWUPB010000175">
    <property type="protein sequence ID" value="CAK7323875.1"/>
    <property type="molecule type" value="Genomic_DNA"/>
</dbReference>
<dbReference type="Proteomes" id="UP001314170">
    <property type="component" value="Unassembled WGS sequence"/>
</dbReference>
<reference evidence="1 2" key="1">
    <citation type="submission" date="2024-01" db="EMBL/GenBank/DDBJ databases">
        <authorList>
            <person name="Waweru B."/>
        </authorList>
    </citation>
    <scope>NUCLEOTIDE SEQUENCE [LARGE SCALE GENOMIC DNA]</scope>
</reference>
<accession>A0AAV1QU95</accession>
<evidence type="ECO:0000313" key="1">
    <source>
        <dbReference type="EMBL" id="CAK7323875.1"/>
    </source>
</evidence>
<protein>
    <submittedName>
        <fullName evidence="1">Uncharacterized protein</fullName>
    </submittedName>
</protein>
<proteinExistence type="predicted"/>
<evidence type="ECO:0000313" key="2">
    <source>
        <dbReference type="Proteomes" id="UP001314170"/>
    </source>
</evidence>
<keyword evidence="2" id="KW-1185">Reference proteome</keyword>
<sequence length="50" mass="5460">TELSCRELVTSYDRERTFELETTGRTLVGFGNTSGWPIAAAIAAASRPTR</sequence>
<comment type="caution">
    <text evidence="1">The sequence shown here is derived from an EMBL/GenBank/DDBJ whole genome shotgun (WGS) entry which is preliminary data.</text>
</comment>
<organism evidence="1 2">
    <name type="scientific">Dovyalis caffra</name>
    <dbReference type="NCBI Taxonomy" id="77055"/>
    <lineage>
        <taxon>Eukaryota</taxon>
        <taxon>Viridiplantae</taxon>
        <taxon>Streptophyta</taxon>
        <taxon>Embryophyta</taxon>
        <taxon>Tracheophyta</taxon>
        <taxon>Spermatophyta</taxon>
        <taxon>Magnoliopsida</taxon>
        <taxon>eudicotyledons</taxon>
        <taxon>Gunneridae</taxon>
        <taxon>Pentapetalae</taxon>
        <taxon>rosids</taxon>
        <taxon>fabids</taxon>
        <taxon>Malpighiales</taxon>
        <taxon>Salicaceae</taxon>
        <taxon>Flacourtieae</taxon>
        <taxon>Dovyalis</taxon>
    </lineage>
</organism>